<dbReference type="AlphaFoldDB" id="A0A0F9RSI2"/>
<dbReference type="NCBIfam" id="TIGR01730">
    <property type="entry name" value="RND_mfp"/>
    <property type="match status" value="1"/>
</dbReference>
<feature type="domain" description="CusB-like beta-barrel" evidence="5">
    <location>
        <begin position="268"/>
        <end position="344"/>
    </location>
</feature>
<sequence>MKKYIILLSLLVFVFCGSKEKNISSLSNEHDGHEHEAQAPEVSEQGAHEHEQEADLHEGEEHIELQLSAKKQKEWGIVVGTATKQDIASKITITGILALNQNKTAHISSFVRGKVVSLSSDLGDIVNKKQVMVTINSPDFVQAQATFLQARAKLNLSRQDFERAKMLLQEKAIEQKEYLRREAGHAELSTEYGAAESILHSYGIEHEQIQELIKKCDSLVEKGELCELADPNLCILSPVEGTVIFRDVTVGEHVEPQKILFTVSNLNTLWAHLDAYEKDLPYISKKSEVAIKAPLYPEKEFTGKITYISDTVDEKLRTIKIRVEVKNDEGLLKPNMYIQGNVENRQTGKKTLAIPEEAIQNMNGEKIVFVLEEEDVFAVIHVELGERIGNKRIIAKGLEEGEKIVIKGAFNLKAELTKQSSGAAHVH</sequence>
<proteinExistence type="inferred from homology"/>
<evidence type="ECO:0000259" key="7">
    <source>
        <dbReference type="Pfam" id="PF25975"/>
    </source>
</evidence>
<dbReference type="GO" id="GO:0030313">
    <property type="term" value="C:cell envelope"/>
    <property type="evidence" value="ECO:0007669"/>
    <property type="project" value="TreeGrafter"/>
</dbReference>
<dbReference type="Pfam" id="PF25954">
    <property type="entry name" value="Beta-barrel_RND_2"/>
    <property type="match status" value="1"/>
</dbReference>
<dbReference type="FunFam" id="2.40.30.170:FF:000010">
    <property type="entry name" value="Efflux RND transporter periplasmic adaptor subunit"/>
    <property type="match status" value="1"/>
</dbReference>
<keyword evidence="2" id="KW-0813">Transport</keyword>
<evidence type="ECO:0000256" key="1">
    <source>
        <dbReference type="ARBA" id="ARBA00009477"/>
    </source>
</evidence>
<keyword evidence="3" id="KW-0862">Zinc</keyword>
<evidence type="ECO:0000313" key="8">
    <source>
        <dbReference type="EMBL" id="KKN57704.1"/>
    </source>
</evidence>
<feature type="domain" description="CzcB-like barrel-sandwich hybrid" evidence="6">
    <location>
        <begin position="103"/>
        <end position="265"/>
    </location>
</feature>
<dbReference type="Gene3D" id="2.40.30.170">
    <property type="match status" value="1"/>
</dbReference>
<dbReference type="InterPro" id="IPR058647">
    <property type="entry name" value="BSH_CzcB-like"/>
</dbReference>
<gene>
    <name evidence="8" type="ORF">LCGC14_0559520</name>
</gene>
<reference evidence="8" key="1">
    <citation type="journal article" date="2015" name="Nature">
        <title>Complex archaea that bridge the gap between prokaryotes and eukaryotes.</title>
        <authorList>
            <person name="Spang A."/>
            <person name="Saw J.H."/>
            <person name="Jorgensen S.L."/>
            <person name="Zaremba-Niedzwiedzka K."/>
            <person name="Martijn J."/>
            <person name="Lind A.E."/>
            <person name="van Eijk R."/>
            <person name="Schleper C."/>
            <person name="Guy L."/>
            <person name="Ettema T.J."/>
        </authorList>
    </citation>
    <scope>NUCLEOTIDE SEQUENCE</scope>
</reference>
<dbReference type="PANTHER" id="PTHR30097">
    <property type="entry name" value="CATION EFFLUX SYSTEM PROTEIN CUSB"/>
    <property type="match status" value="1"/>
</dbReference>
<feature type="compositionally biased region" description="Basic and acidic residues" evidence="4">
    <location>
        <begin position="46"/>
        <end position="56"/>
    </location>
</feature>
<dbReference type="InterPro" id="IPR006143">
    <property type="entry name" value="RND_pump_MFP"/>
</dbReference>
<dbReference type="GO" id="GO:0015679">
    <property type="term" value="P:plasma membrane copper ion transport"/>
    <property type="evidence" value="ECO:0007669"/>
    <property type="project" value="TreeGrafter"/>
</dbReference>
<dbReference type="GO" id="GO:0022857">
    <property type="term" value="F:transmembrane transporter activity"/>
    <property type="evidence" value="ECO:0007669"/>
    <property type="project" value="InterPro"/>
</dbReference>
<dbReference type="InterPro" id="IPR051909">
    <property type="entry name" value="MFP_Cation_Efflux"/>
</dbReference>
<accession>A0A0F9RSI2</accession>
<comment type="similarity">
    <text evidence="1">Belongs to the membrane fusion protein (MFP) (TC 8.A.1) family.</text>
</comment>
<evidence type="ECO:0000256" key="3">
    <source>
        <dbReference type="ARBA" id="ARBA00022833"/>
    </source>
</evidence>
<evidence type="ECO:0000256" key="2">
    <source>
        <dbReference type="ARBA" id="ARBA00022448"/>
    </source>
</evidence>
<dbReference type="InterPro" id="IPR058792">
    <property type="entry name" value="Beta-barrel_RND_2"/>
</dbReference>
<dbReference type="InterPro" id="IPR058649">
    <property type="entry name" value="CzcB_C"/>
</dbReference>
<dbReference type="Pfam" id="PF25973">
    <property type="entry name" value="BSH_CzcB"/>
    <property type="match status" value="1"/>
</dbReference>
<dbReference type="FunFam" id="2.40.420.20:FF:000006">
    <property type="entry name" value="RND family efflux transporter MFP subunit"/>
    <property type="match status" value="1"/>
</dbReference>
<dbReference type="Gene3D" id="1.10.287.470">
    <property type="entry name" value="Helix hairpin bin"/>
    <property type="match status" value="1"/>
</dbReference>
<protein>
    <submittedName>
        <fullName evidence="8">Uncharacterized protein</fullName>
    </submittedName>
</protein>
<dbReference type="GO" id="GO:0016020">
    <property type="term" value="C:membrane"/>
    <property type="evidence" value="ECO:0007669"/>
    <property type="project" value="InterPro"/>
</dbReference>
<organism evidence="8">
    <name type="scientific">marine sediment metagenome</name>
    <dbReference type="NCBI Taxonomy" id="412755"/>
    <lineage>
        <taxon>unclassified sequences</taxon>
        <taxon>metagenomes</taxon>
        <taxon>ecological metagenomes</taxon>
    </lineage>
</organism>
<dbReference type="PANTHER" id="PTHR30097:SF4">
    <property type="entry name" value="SLR6042 PROTEIN"/>
    <property type="match status" value="1"/>
</dbReference>
<dbReference type="Gene3D" id="2.40.420.20">
    <property type="match status" value="1"/>
</dbReference>
<feature type="region of interest" description="Disordered" evidence="4">
    <location>
        <begin position="25"/>
        <end position="56"/>
    </location>
</feature>
<comment type="caution">
    <text evidence="8">The sequence shown here is derived from an EMBL/GenBank/DDBJ whole genome shotgun (WGS) entry which is preliminary data.</text>
</comment>
<dbReference type="Pfam" id="PF25975">
    <property type="entry name" value="CzcB_C"/>
    <property type="match status" value="1"/>
</dbReference>
<feature type="domain" description="CzcB-like C-terminal circularly permuted SH3-like" evidence="7">
    <location>
        <begin position="352"/>
        <end position="413"/>
    </location>
</feature>
<evidence type="ECO:0000259" key="6">
    <source>
        <dbReference type="Pfam" id="PF25973"/>
    </source>
</evidence>
<dbReference type="SUPFAM" id="SSF111369">
    <property type="entry name" value="HlyD-like secretion proteins"/>
    <property type="match status" value="1"/>
</dbReference>
<name>A0A0F9RSI2_9ZZZZ</name>
<dbReference type="GO" id="GO:0060003">
    <property type="term" value="P:copper ion export"/>
    <property type="evidence" value="ECO:0007669"/>
    <property type="project" value="TreeGrafter"/>
</dbReference>
<evidence type="ECO:0000256" key="4">
    <source>
        <dbReference type="SAM" id="MobiDB-lite"/>
    </source>
</evidence>
<dbReference type="EMBL" id="LAZR01000793">
    <property type="protein sequence ID" value="KKN57704.1"/>
    <property type="molecule type" value="Genomic_DNA"/>
</dbReference>
<evidence type="ECO:0000259" key="5">
    <source>
        <dbReference type="Pfam" id="PF25954"/>
    </source>
</evidence>
<feature type="compositionally biased region" description="Basic and acidic residues" evidence="4">
    <location>
        <begin position="25"/>
        <end position="38"/>
    </location>
</feature>